<reference evidence="1 2" key="1">
    <citation type="submission" date="2018-03" db="EMBL/GenBank/DDBJ databases">
        <authorList>
            <person name="Fogelqvist J."/>
        </authorList>
    </citation>
    <scope>NUCLEOTIDE SEQUENCE [LARGE SCALE GENOMIC DNA]</scope>
</reference>
<organism evidence="1 2">
    <name type="scientific">Plasmodiophora brassicae</name>
    <name type="common">Clubroot disease agent</name>
    <dbReference type="NCBI Taxonomy" id="37360"/>
    <lineage>
        <taxon>Eukaryota</taxon>
        <taxon>Sar</taxon>
        <taxon>Rhizaria</taxon>
        <taxon>Endomyxa</taxon>
        <taxon>Phytomyxea</taxon>
        <taxon>Plasmodiophorida</taxon>
        <taxon>Plasmodiophoridae</taxon>
        <taxon>Plasmodiophora</taxon>
    </lineage>
</organism>
<dbReference type="Proteomes" id="UP000290189">
    <property type="component" value="Unassembled WGS sequence"/>
</dbReference>
<accession>A0A3P3YDR3</accession>
<evidence type="ECO:0000313" key="1">
    <source>
        <dbReference type="EMBL" id="SPQ98313.1"/>
    </source>
</evidence>
<evidence type="ECO:0000313" key="2">
    <source>
        <dbReference type="Proteomes" id="UP000290189"/>
    </source>
</evidence>
<keyword evidence="1" id="KW-0496">Mitochondrion</keyword>
<gene>
    <name evidence="1" type="ORF">PLBR_LOCUS5528</name>
</gene>
<sequence length="162" mass="18466">MLGDQFYRIVQMVVKKLRISRDKVLNCPHARVPGNPATIINDVIETFLCRSNERRWPLSLRIANAFGAMDIRVSWDDLVACRVFQIWTRDGCIVCQSESAMTAIDLVFEFLPDTACYNLSLVNREHNRQPRVHLVNTRREALQKAEHLLTLAIGSIGANTTD</sequence>
<geneLocation type="mitochondrion" evidence="1"/>
<protein>
    <submittedName>
        <fullName evidence="1">Uncharacterized protein</fullName>
    </submittedName>
</protein>
<dbReference type="AlphaFoldDB" id="A0A3P3YDR3"/>
<dbReference type="EMBL" id="OVEO01000009">
    <property type="protein sequence ID" value="SPQ98313.1"/>
    <property type="molecule type" value="Genomic_DNA"/>
</dbReference>
<name>A0A3P3YDR3_PLABS</name>
<proteinExistence type="predicted"/>